<reference evidence="1 2" key="1">
    <citation type="submission" date="2015-08" db="EMBL/GenBank/DDBJ databases">
        <authorList>
            <person name="Babu N.S."/>
            <person name="Beckwith C.J."/>
            <person name="Beseler K.G."/>
            <person name="Brison A."/>
            <person name="Carone J.V."/>
            <person name="Caskin T.P."/>
            <person name="Diamond M."/>
            <person name="Durham M.E."/>
            <person name="Foxe J.M."/>
            <person name="Go M."/>
            <person name="Henderson B.A."/>
            <person name="Jones I.B."/>
            <person name="McGettigan J.A."/>
            <person name="Micheletti S.J."/>
            <person name="Nasrallah M.E."/>
            <person name="Ortiz D."/>
            <person name="Piller C.R."/>
            <person name="Privatt S.R."/>
            <person name="Schneider S.L."/>
            <person name="Sharp S."/>
            <person name="Smith T.C."/>
            <person name="Stanton J.D."/>
            <person name="Ullery H.E."/>
            <person name="Wilson R.J."/>
            <person name="Serrano M.G."/>
            <person name="Buck G."/>
            <person name="Lee V."/>
            <person name="Wang Y."/>
            <person name="Carvalho R."/>
            <person name="Voegtly L."/>
            <person name="Shi R."/>
            <person name="Duckworth R."/>
            <person name="Johnson A."/>
            <person name="Loviza R."/>
            <person name="Walstead R."/>
            <person name="Shah Z."/>
            <person name="Kiflezghi M."/>
            <person name="Wade K."/>
            <person name="Ball S.L."/>
            <person name="Bradley K.W."/>
            <person name="Asai D.J."/>
            <person name="Bowman C.A."/>
            <person name="Russell D.A."/>
            <person name="Pope W.H."/>
            <person name="Jacobs-Sera D."/>
            <person name="Hendrix R.W."/>
            <person name="Hatfull G.F."/>
        </authorList>
    </citation>
    <scope>NUCLEOTIDE SEQUENCE [LARGE SCALE GENOMIC DNA]</scope>
    <source>
        <strain evidence="1 2">DSM 27710</strain>
    </source>
</reference>
<name>A0A0K1P9H7_9BACT</name>
<proteinExistence type="predicted"/>
<sequence>MTKKTELDARRVLDLLRDPEGNPRSIAEKVGASPEAVDEARCLADEIADAELDAILAMPPVLGRALLRAAAQADRLEVLVEAAAQGDKELQKEAKRLAHALKQRGVEVGLPARPAPEPRPATEAAGAAEPPVYLSSLDAFGERAVFWTRTLPGRGIELAQIVVSDTGGVADFLLGELSRKRFRELADELPRKGGVTILEVGRDEARIALNRARVAARKGGACPTDFPSWAAQVLGPIPAETPPPLAPRGEGRPPDDKLHELVAESETLFAEPELSRWFPPREEIQAFSTRLEAVHSSPLYLEGPQGDLQREEALATAVEREADRYFDDRRRGLFAGWLLDTARLFEATGRVHRSQVAASTARMLASGAPVQRIPFCRAFFGRMLEKRPSEARHASSLLFTPDKEGTR</sequence>
<evidence type="ECO:0000313" key="2">
    <source>
        <dbReference type="Proteomes" id="UP000055590"/>
    </source>
</evidence>
<dbReference type="KEGG" id="vin:AKJ08_0468"/>
<protein>
    <submittedName>
        <fullName evidence="1">Uncharacterized protein</fullName>
    </submittedName>
</protein>
<organism evidence="1 2">
    <name type="scientific">Vulgatibacter incomptus</name>
    <dbReference type="NCBI Taxonomy" id="1391653"/>
    <lineage>
        <taxon>Bacteria</taxon>
        <taxon>Pseudomonadati</taxon>
        <taxon>Myxococcota</taxon>
        <taxon>Myxococcia</taxon>
        <taxon>Myxococcales</taxon>
        <taxon>Cystobacterineae</taxon>
        <taxon>Vulgatibacteraceae</taxon>
        <taxon>Vulgatibacter</taxon>
    </lineage>
</organism>
<gene>
    <name evidence="1" type="ORF">AKJ08_0468</name>
</gene>
<keyword evidence="2" id="KW-1185">Reference proteome</keyword>
<dbReference type="Proteomes" id="UP000055590">
    <property type="component" value="Chromosome"/>
</dbReference>
<dbReference type="AlphaFoldDB" id="A0A0K1P9H7"/>
<dbReference type="EMBL" id="CP012332">
    <property type="protein sequence ID" value="AKU90081.1"/>
    <property type="molecule type" value="Genomic_DNA"/>
</dbReference>
<evidence type="ECO:0000313" key="1">
    <source>
        <dbReference type="EMBL" id="AKU90081.1"/>
    </source>
</evidence>
<dbReference type="RefSeq" id="WP_050724581.1">
    <property type="nucleotide sequence ID" value="NZ_CP012332.1"/>
</dbReference>
<accession>A0A0K1P9H7</accession>